<keyword evidence="2" id="KW-1185">Reference proteome</keyword>
<accession>A0ABT9QUA6</accession>
<organism evidence="1 2">
    <name type="scientific">Streptosporangium lutulentum</name>
    <dbReference type="NCBI Taxonomy" id="1461250"/>
    <lineage>
        <taxon>Bacteria</taxon>
        <taxon>Bacillati</taxon>
        <taxon>Actinomycetota</taxon>
        <taxon>Actinomycetes</taxon>
        <taxon>Streptosporangiales</taxon>
        <taxon>Streptosporangiaceae</taxon>
        <taxon>Streptosporangium</taxon>
    </lineage>
</organism>
<name>A0ABT9QUA6_9ACTN</name>
<comment type="caution">
    <text evidence="1">The sequence shown here is derived from an EMBL/GenBank/DDBJ whole genome shotgun (WGS) entry which is preliminary data.</text>
</comment>
<evidence type="ECO:0000313" key="1">
    <source>
        <dbReference type="EMBL" id="MDP9850318.1"/>
    </source>
</evidence>
<gene>
    <name evidence="1" type="ORF">J2853_009614</name>
</gene>
<proteinExistence type="predicted"/>
<dbReference type="Proteomes" id="UP001225356">
    <property type="component" value="Unassembled WGS sequence"/>
</dbReference>
<evidence type="ECO:0000313" key="2">
    <source>
        <dbReference type="Proteomes" id="UP001225356"/>
    </source>
</evidence>
<dbReference type="RefSeq" id="WP_307569275.1">
    <property type="nucleotide sequence ID" value="NZ_JAUSQU010000002.1"/>
</dbReference>
<protein>
    <submittedName>
        <fullName evidence="1">Uncharacterized protein</fullName>
    </submittedName>
</protein>
<dbReference type="EMBL" id="JAUSQU010000002">
    <property type="protein sequence ID" value="MDP9850318.1"/>
    <property type="molecule type" value="Genomic_DNA"/>
</dbReference>
<sequence>MTQTIPPTPTRSLVAQAEQTLDGALSRCTANSGPNQTRALIGIGYALTAIARSLQDLTSAPAPASAGSDVAGGGQ</sequence>
<reference evidence="1 2" key="1">
    <citation type="submission" date="2023-07" db="EMBL/GenBank/DDBJ databases">
        <title>Sequencing the genomes of 1000 actinobacteria strains.</title>
        <authorList>
            <person name="Klenk H.-P."/>
        </authorList>
    </citation>
    <scope>NUCLEOTIDE SEQUENCE [LARGE SCALE GENOMIC DNA]</scope>
    <source>
        <strain evidence="1 2">DSM 46740</strain>
    </source>
</reference>